<evidence type="ECO:0000256" key="1">
    <source>
        <dbReference type="SAM" id="MobiDB-lite"/>
    </source>
</evidence>
<dbReference type="GO" id="GO:0016787">
    <property type="term" value="F:hydrolase activity"/>
    <property type="evidence" value="ECO:0007669"/>
    <property type="project" value="UniProtKB-KW"/>
</dbReference>
<name>A0A5A7RIH3_STRAF</name>
<feature type="region of interest" description="Disordered" evidence="1">
    <location>
        <begin position="1"/>
        <end position="56"/>
    </location>
</feature>
<dbReference type="AlphaFoldDB" id="A0A5A7RIH3"/>
<reference evidence="3" key="1">
    <citation type="journal article" date="2019" name="Curr. Biol.">
        <title>Genome Sequence of Striga asiatica Provides Insight into the Evolution of Plant Parasitism.</title>
        <authorList>
            <person name="Yoshida S."/>
            <person name="Kim S."/>
            <person name="Wafula E.K."/>
            <person name="Tanskanen J."/>
            <person name="Kim Y.M."/>
            <person name="Honaas L."/>
            <person name="Yang Z."/>
            <person name="Spallek T."/>
            <person name="Conn C.E."/>
            <person name="Ichihashi Y."/>
            <person name="Cheong K."/>
            <person name="Cui S."/>
            <person name="Der J.P."/>
            <person name="Gundlach H."/>
            <person name="Jiao Y."/>
            <person name="Hori C."/>
            <person name="Ishida J.K."/>
            <person name="Kasahara H."/>
            <person name="Kiba T."/>
            <person name="Kim M.S."/>
            <person name="Koo N."/>
            <person name="Laohavisit A."/>
            <person name="Lee Y.H."/>
            <person name="Lumba S."/>
            <person name="McCourt P."/>
            <person name="Mortimer J.C."/>
            <person name="Mutuku J.M."/>
            <person name="Nomura T."/>
            <person name="Sasaki-Sekimoto Y."/>
            <person name="Seto Y."/>
            <person name="Wang Y."/>
            <person name="Wakatake T."/>
            <person name="Sakakibara H."/>
            <person name="Demura T."/>
            <person name="Yamaguchi S."/>
            <person name="Yoneyama K."/>
            <person name="Manabe R.I."/>
            <person name="Nelson D.C."/>
            <person name="Schulman A.H."/>
            <person name="Timko M.P."/>
            <person name="dePamphilis C.W."/>
            <person name="Choi D."/>
            <person name="Shirasu K."/>
        </authorList>
    </citation>
    <scope>NUCLEOTIDE SEQUENCE [LARGE SCALE GENOMIC DNA]</scope>
    <source>
        <strain evidence="3">cv. UVA1</strain>
    </source>
</reference>
<comment type="caution">
    <text evidence="2">The sequence shown here is derived from an EMBL/GenBank/DDBJ whole genome shotgun (WGS) entry which is preliminary data.</text>
</comment>
<dbReference type="Proteomes" id="UP000325081">
    <property type="component" value="Unassembled WGS sequence"/>
</dbReference>
<evidence type="ECO:0000313" key="2">
    <source>
        <dbReference type="EMBL" id="GER56928.1"/>
    </source>
</evidence>
<dbReference type="EMBL" id="BKCP01012848">
    <property type="protein sequence ID" value="GER56928.1"/>
    <property type="molecule type" value="Genomic_DNA"/>
</dbReference>
<feature type="compositionally biased region" description="Basic and acidic residues" evidence="1">
    <location>
        <begin position="31"/>
        <end position="52"/>
    </location>
</feature>
<organism evidence="2 3">
    <name type="scientific">Striga asiatica</name>
    <name type="common">Asiatic witchweed</name>
    <name type="synonym">Buchnera asiatica</name>
    <dbReference type="NCBI Taxonomy" id="4170"/>
    <lineage>
        <taxon>Eukaryota</taxon>
        <taxon>Viridiplantae</taxon>
        <taxon>Streptophyta</taxon>
        <taxon>Embryophyta</taxon>
        <taxon>Tracheophyta</taxon>
        <taxon>Spermatophyta</taxon>
        <taxon>Magnoliopsida</taxon>
        <taxon>eudicotyledons</taxon>
        <taxon>Gunneridae</taxon>
        <taxon>Pentapetalae</taxon>
        <taxon>asterids</taxon>
        <taxon>lamiids</taxon>
        <taxon>Lamiales</taxon>
        <taxon>Orobanchaceae</taxon>
        <taxon>Buchnereae</taxon>
        <taxon>Striga</taxon>
    </lineage>
</organism>
<sequence length="162" mass="18293">MARTATRQYIVKSKPKGVENEENKIPTSQSEKGEGSLDKDRKSCLAPDKEGELESSNKIVKRVEPVAMVGIGEVVETAKQVLEEPENREEVLTQGDNNKGGWNSCVLWYLADGGRNEGRERMKKTIKHGWRQHEGKKMRVEKELSQMLLVTHSIPGPKRPRT</sequence>
<gene>
    <name evidence="2" type="ORF">STAS_34689</name>
</gene>
<keyword evidence="3" id="KW-1185">Reference proteome</keyword>
<accession>A0A5A7RIH3</accession>
<protein>
    <submittedName>
        <fullName evidence="2">GTP cyclohydrolase 1</fullName>
    </submittedName>
</protein>
<proteinExistence type="predicted"/>
<evidence type="ECO:0000313" key="3">
    <source>
        <dbReference type="Proteomes" id="UP000325081"/>
    </source>
</evidence>
<keyword evidence="2" id="KW-0378">Hydrolase</keyword>